<name>A0A0A8Z3H2_ARUDO</name>
<reference evidence="1" key="2">
    <citation type="journal article" date="2015" name="Data Brief">
        <title>Shoot transcriptome of the giant reed, Arundo donax.</title>
        <authorList>
            <person name="Barrero R.A."/>
            <person name="Guerrero F.D."/>
            <person name="Moolhuijzen P."/>
            <person name="Goolsby J.A."/>
            <person name="Tidwell J."/>
            <person name="Bellgard S.E."/>
            <person name="Bellgard M.I."/>
        </authorList>
    </citation>
    <scope>NUCLEOTIDE SEQUENCE</scope>
    <source>
        <tissue evidence="1">Shoot tissue taken approximately 20 cm above the soil surface</tissue>
    </source>
</reference>
<reference evidence="1" key="1">
    <citation type="submission" date="2014-09" db="EMBL/GenBank/DDBJ databases">
        <authorList>
            <person name="Magalhaes I.L.F."/>
            <person name="Oliveira U."/>
            <person name="Santos F.R."/>
            <person name="Vidigal T.H.D.A."/>
            <person name="Brescovit A.D."/>
            <person name="Santos A.J."/>
        </authorList>
    </citation>
    <scope>NUCLEOTIDE SEQUENCE</scope>
    <source>
        <tissue evidence="1">Shoot tissue taken approximately 20 cm above the soil surface</tissue>
    </source>
</reference>
<organism evidence="1">
    <name type="scientific">Arundo donax</name>
    <name type="common">Giant reed</name>
    <name type="synonym">Donax arundinaceus</name>
    <dbReference type="NCBI Taxonomy" id="35708"/>
    <lineage>
        <taxon>Eukaryota</taxon>
        <taxon>Viridiplantae</taxon>
        <taxon>Streptophyta</taxon>
        <taxon>Embryophyta</taxon>
        <taxon>Tracheophyta</taxon>
        <taxon>Spermatophyta</taxon>
        <taxon>Magnoliopsida</taxon>
        <taxon>Liliopsida</taxon>
        <taxon>Poales</taxon>
        <taxon>Poaceae</taxon>
        <taxon>PACMAD clade</taxon>
        <taxon>Arundinoideae</taxon>
        <taxon>Arundineae</taxon>
        <taxon>Arundo</taxon>
    </lineage>
</organism>
<dbReference type="AlphaFoldDB" id="A0A0A8Z3H2"/>
<proteinExistence type="predicted"/>
<dbReference type="EMBL" id="GBRH01264544">
    <property type="protein sequence ID" value="JAD33351.1"/>
    <property type="molecule type" value="Transcribed_RNA"/>
</dbReference>
<sequence>MRCSSMSFPSLSTRCTVSIILSNGFASLAATTSRGSMSSPPDMSTVMMAFEVTP</sequence>
<evidence type="ECO:0000313" key="1">
    <source>
        <dbReference type="EMBL" id="JAD33351.1"/>
    </source>
</evidence>
<protein>
    <submittedName>
        <fullName evidence="1">Uncharacterized protein</fullName>
    </submittedName>
</protein>
<accession>A0A0A8Z3H2</accession>